<dbReference type="SUPFAM" id="SSF53720">
    <property type="entry name" value="ALDH-like"/>
    <property type="match status" value="1"/>
</dbReference>
<keyword evidence="1" id="KW-0521">NADP</keyword>
<proteinExistence type="predicted"/>
<dbReference type="RefSeq" id="WP_008725546.1">
    <property type="nucleotide sequence ID" value="NZ_JBBMFM010000115.1"/>
</dbReference>
<dbReference type="EMBL" id="JBBMFM010000115">
    <property type="protein sequence ID" value="MEQ2427609.1"/>
    <property type="molecule type" value="Genomic_DNA"/>
</dbReference>
<keyword evidence="3" id="KW-1185">Reference proteome</keyword>
<name>A0ABV1DB72_9FIRM</name>
<sequence>MILANGKLYDSGRQGEVLACMEERINRTMEGKHLEADMVISALACLGQKLEQRYGYPQAAGMFSREAMEGRLMRELGNARPYGSVKPSPNSRISTRVMPLGTLLHIGAGNADFLPAYSVAEGLLTCNVNILKLPGADSGASLEMLRMLIDIQPELADYIYVFDTSSKDRDALMQLAGLADGIVVWGGDGAVTQVRSLAPPGIRLVEWGHKLGFAYISGYTDREAELAALAGHMMATKQLLCSSCQTVFIDTESYEEILEFGRGFLDYLERAADRFPGSNPIVAGAISLRRYNDELERIVYGEGTGGNRIFQGKGCSVTVCGDMELELSPMFGNCLIKRLPRNKAFGCLRRHKGHLQTAGLICVGECREELEMFLCSCGVSRITDAGSMSALFADGTHDGEYPLRRYVRFVDVEDPGTDLCNER</sequence>
<evidence type="ECO:0000256" key="1">
    <source>
        <dbReference type="ARBA" id="ARBA00022857"/>
    </source>
</evidence>
<dbReference type="InterPro" id="IPR008670">
    <property type="entry name" value="CoA_reduct_LuxC"/>
</dbReference>
<reference evidence="2 3" key="1">
    <citation type="submission" date="2024-03" db="EMBL/GenBank/DDBJ databases">
        <title>Human intestinal bacterial collection.</title>
        <authorList>
            <person name="Pauvert C."/>
            <person name="Hitch T.C.A."/>
            <person name="Clavel T."/>
        </authorList>
    </citation>
    <scope>NUCLEOTIDE SEQUENCE [LARGE SCALE GENOMIC DNA]</scope>
    <source>
        <strain evidence="2 3">CLA-SR-H021</strain>
    </source>
</reference>
<evidence type="ECO:0000313" key="3">
    <source>
        <dbReference type="Proteomes" id="UP001454086"/>
    </source>
</evidence>
<organism evidence="2 3">
    <name type="scientific">Enterocloster hominis</name>
    <name type="common">ex Hitch et al. 2024</name>
    <dbReference type="NCBI Taxonomy" id="1917870"/>
    <lineage>
        <taxon>Bacteria</taxon>
        <taxon>Bacillati</taxon>
        <taxon>Bacillota</taxon>
        <taxon>Clostridia</taxon>
        <taxon>Lachnospirales</taxon>
        <taxon>Lachnospiraceae</taxon>
        <taxon>Enterocloster</taxon>
    </lineage>
</organism>
<comment type="caution">
    <text evidence="2">The sequence shown here is derived from an EMBL/GenBank/DDBJ whole genome shotgun (WGS) entry which is preliminary data.</text>
</comment>
<dbReference type="Pfam" id="PF05893">
    <property type="entry name" value="LuxC"/>
    <property type="match status" value="1"/>
</dbReference>
<dbReference type="Proteomes" id="UP001454086">
    <property type="component" value="Unassembled WGS sequence"/>
</dbReference>
<protein>
    <submittedName>
        <fullName evidence="2">Acyl-CoA reductase</fullName>
    </submittedName>
</protein>
<evidence type="ECO:0000313" key="2">
    <source>
        <dbReference type="EMBL" id="MEQ2427609.1"/>
    </source>
</evidence>
<accession>A0ABV1DB72</accession>
<dbReference type="InterPro" id="IPR016161">
    <property type="entry name" value="Ald_DH/histidinol_DH"/>
</dbReference>
<gene>
    <name evidence="2" type="ORF">WMQ36_21830</name>
</gene>